<reference evidence="2 3" key="1">
    <citation type="submission" date="2017-04" db="EMBL/GenBank/DDBJ databases">
        <title>Novel microbial lineages endemic to geothermal iron-oxide mats fill important gaps in the evolutionary history of Archaea.</title>
        <authorList>
            <person name="Jay Z.J."/>
            <person name="Beam J.P."/>
            <person name="Dlakic M."/>
            <person name="Rusch D.B."/>
            <person name="Kozubal M.A."/>
            <person name="Inskeep W.P."/>
        </authorList>
    </citation>
    <scope>NUCLEOTIDE SEQUENCE [LARGE SCALE GENOMIC DNA]</scope>
    <source>
        <strain evidence="2">BE_D</strain>
    </source>
</reference>
<evidence type="ECO:0000313" key="3">
    <source>
        <dbReference type="Proteomes" id="UP000240569"/>
    </source>
</evidence>
<dbReference type="PANTHER" id="PTHR35902:SF3">
    <property type="entry name" value="NPCBM-ASSOCIATED, NEW3 DOMAIN OF ALPHA-GALACTOSIDASE"/>
    <property type="match status" value="1"/>
</dbReference>
<comment type="caution">
    <text evidence="2">The sequence shown here is derived from an EMBL/GenBank/DDBJ whole genome shotgun (WGS) entry which is preliminary data.</text>
</comment>
<name>A0A2R6AAH2_9ARCH</name>
<keyword evidence="1" id="KW-0812">Transmembrane</keyword>
<proteinExistence type="predicted"/>
<sequence>MLFFMLKAFTLSLLLALSLLPLSSCFVLPSQPTFELVALWGSPQSPVLAAPGSVSLPLYVSVTNLGPVTAYDFKATLKATNPLQPVKGESQNLSVELPALPAGDSASLVGYFNVSPSVQAGVYNESVFLEYKLGNQSFSQTMQVQVPILGEPNIELAGFSYTPIRIYPGYPYAQLDVYLVNSGTATASDVSVNLNTSYPAYPAYNGSTQELIGYLPTGQVAKLSFLIALYNTTKALNTSFVLSVRYNEAQYKRFSIPFQEYPKAVIQVVDVYEPTIRVGDSADYVTITVKNVGGAAAQFLTFTMLVSNVFSPSIPSSENPLLALQLVNASVGTLEPGEEANITYVIQVNPNIQSGVYPLILVATWRQAGSSAPFVQEISLPIHVQKSVLGQVEQSLTSVTTNPLFVFETLLVVVLIVLIAVIAVRLRRKG</sequence>
<organism evidence="2 3">
    <name type="scientific">Candidatus Marsarchaeota G1 archaeon BE_D</name>
    <dbReference type="NCBI Taxonomy" id="1978156"/>
    <lineage>
        <taxon>Archaea</taxon>
        <taxon>Candidatus Marsarchaeota</taxon>
        <taxon>Candidatus Marsarchaeota group 1</taxon>
    </lineage>
</organism>
<protein>
    <recommendedName>
        <fullName evidence="4">Alpha-galactosidase NEW3 domain-containing protein</fullName>
    </recommendedName>
</protein>
<dbReference type="AlphaFoldDB" id="A0A2R6AAH2"/>
<dbReference type="EMBL" id="NEXD01000104">
    <property type="protein sequence ID" value="PSN83410.1"/>
    <property type="molecule type" value="Genomic_DNA"/>
</dbReference>
<gene>
    <name evidence="2" type="ORF">B9Q02_10590</name>
</gene>
<evidence type="ECO:0000313" key="2">
    <source>
        <dbReference type="EMBL" id="PSN83410.1"/>
    </source>
</evidence>
<feature type="transmembrane region" description="Helical" evidence="1">
    <location>
        <begin position="404"/>
        <end position="424"/>
    </location>
</feature>
<evidence type="ECO:0000256" key="1">
    <source>
        <dbReference type="SAM" id="Phobius"/>
    </source>
</evidence>
<keyword evidence="1" id="KW-1133">Transmembrane helix</keyword>
<keyword evidence="1" id="KW-0472">Membrane</keyword>
<dbReference type="PANTHER" id="PTHR35902">
    <property type="entry name" value="S-LAYER DOMAIN-LIKE PROTEIN-RELATED"/>
    <property type="match status" value="1"/>
</dbReference>
<accession>A0A2R6AAH2</accession>
<dbReference type="Gene3D" id="2.60.40.10">
    <property type="entry name" value="Immunoglobulins"/>
    <property type="match status" value="1"/>
</dbReference>
<dbReference type="InterPro" id="IPR013783">
    <property type="entry name" value="Ig-like_fold"/>
</dbReference>
<dbReference type="Proteomes" id="UP000240569">
    <property type="component" value="Unassembled WGS sequence"/>
</dbReference>
<evidence type="ECO:0008006" key="4">
    <source>
        <dbReference type="Google" id="ProtNLM"/>
    </source>
</evidence>